<evidence type="ECO:0008006" key="3">
    <source>
        <dbReference type="Google" id="ProtNLM"/>
    </source>
</evidence>
<sequence>MAHSNAPPLTTPSSSSISHFTPAIFSHSLSMRLDDGNYLLWNQYVHVAIRGHKLQCFITLNASSLMLSNVIDVVLLIPISLVRIGKINYYIFGSCLQ</sequence>
<dbReference type="AlphaFoldDB" id="A0A2P5AJM7"/>
<name>A0A2P5AJM7_PARAD</name>
<keyword evidence="2" id="KW-1185">Reference proteome</keyword>
<organism evidence="1 2">
    <name type="scientific">Parasponia andersonii</name>
    <name type="common">Sponia andersonii</name>
    <dbReference type="NCBI Taxonomy" id="3476"/>
    <lineage>
        <taxon>Eukaryota</taxon>
        <taxon>Viridiplantae</taxon>
        <taxon>Streptophyta</taxon>
        <taxon>Embryophyta</taxon>
        <taxon>Tracheophyta</taxon>
        <taxon>Spermatophyta</taxon>
        <taxon>Magnoliopsida</taxon>
        <taxon>eudicotyledons</taxon>
        <taxon>Gunneridae</taxon>
        <taxon>Pentapetalae</taxon>
        <taxon>rosids</taxon>
        <taxon>fabids</taxon>
        <taxon>Rosales</taxon>
        <taxon>Cannabaceae</taxon>
        <taxon>Parasponia</taxon>
    </lineage>
</organism>
<comment type="caution">
    <text evidence="1">The sequence shown here is derived from an EMBL/GenBank/DDBJ whole genome shotgun (WGS) entry which is preliminary data.</text>
</comment>
<dbReference type="Proteomes" id="UP000237105">
    <property type="component" value="Unassembled WGS sequence"/>
</dbReference>
<dbReference type="OrthoDB" id="1745344at2759"/>
<evidence type="ECO:0000313" key="2">
    <source>
        <dbReference type="Proteomes" id="UP000237105"/>
    </source>
</evidence>
<dbReference type="EMBL" id="JXTB01000556">
    <property type="protein sequence ID" value="PON36717.1"/>
    <property type="molecule type" value="Genomic_DNA"/>
</dbReference>
<protein>
    <recommendedName>
        <fullName evidence="3">Retrotransposon Copia-like N-terminal domain-containing protein</fullName>
    </recommendedName>
</protein>
<accession>A0A2P5AJM7</accession>
<reference evidence="2" key="1">
    <citation type="submission" date="2016-06" db="EMBL/GenBank/DDBJ databases">
        <title>Parallel loss of symbiosis genes in relatives of nitrogen-fixing non-legume Parasponia.</title>
        <authorList>
            <person name="Van Velzen R."/>
            <person name="Holmer R."/>
            <person name="Bu F."/>
            <person name="Rutten L."/>
            <person name="Van Zeijl A."/>
            <person name="Liu W."/>
            <person name="Santuari L."/>
            <person name="Cao Q."/>
            <person name="Sharma T."/>
            <person name="Shen D."/>
            <person name="Roswanjaya Y."/>
            <person name="Wardhani T."/>
            <person name="Kalhor M.S."/>
            <person name="Jansen J."/>
            <person name="Van den Hoogen J."/>
            <person name="Gungor B."/>
            <person name="Hartog M."/>
            <person name="Hontelez J."/>
            <person name="Verver J."/>
            <person name="Yang W.-C."/>
            <person name="Schijlen E."/>
            <person name="Repin R."/>
            <person name="Schilthuizen M."/>
            <person name="Schranz E."/>
            <person name="Heidstra R."/>
            <person name="Miyata K."/>
            <person name="Fedorova E."/>
            <person name="Kohlen W."/>
            <person name="Bisseling T."/>
            <person name="Smit S."/>
            <person name="Geurts R."/>
        </authorList>
    </citation>
    <scope>NUCLEOTIDE SEQUENCE [LARGE SCALE GENOMIC DNA]</scope>
    <source>
        <strain evidence="2">cv. WU1-14</strain>
    </source>
</reference>
<evidence type="ECO:0000313" key="1">
    <source>
        <dbReference type="EMBL" id="PON36717.1"/>
    </source>
</evidence>
<gene>
    <name evidence="1" type="ORF">PanWU01x14_326180</name>
</gene>
<proteinExistence type="predicted"/>